<evidence type="ECO:0000256" key="2">
    <source>
        <dbReference type="ARBA" id="ARBA00023002"/>
    </source>
</evidence>
<dbReference type="PANTHER" id="PTHR10204">
    <property type="entry name" value="NAD P H OXIDOREDUCTASE-RELATED"/>
    <property type="match status" value="1"/>
</dbReference>
<dbReference type="PANTHER" id="PTHR10204:SF34">
    <property type="entry name" value="NAD(P)H DEHYDROGENASE [QUINONE] 1 ISOFORM 1"/>
    <property type="match status" value="1"/>
</dbReference>
<dbReference type="InterPro" id="IPR029039">
    <property type="entry name" value="Flavoprotein-like_sf"/>
</dbReference>
<evidence type="ECO:0000313" key="4">
    <source>
        <dbReference type="EMBL" id="TXC78725.1"/>
    </source>
</evidence>
<evidence type="ECO:0000259" key="3">
    <source>
        <dbReference type="Pfam" id="PF02525"/>
    </source>
</evidence>
<dbReference type="InterPro" id="IPR051545">
    <property type="entry name" value="NAD(P)H_dehydrogenase_qn"/>
</dbReference>
<organism evidence="4 5">
    <name type="scientific">Metabacillus litoralis</name>
    <dbReference type="NCBI Taxonomy" id="152268"/>
    <lineage>
        <taxon>Bacteria</taxon>
        <taxon>Bacillati</taxon>
        <taxon>Bacillota</taxon>
        <taxon>Bacilli</taxon>
        <taxon>Bacillales</taxon>
        <taxon>Bacillaceae</taxon>
        <taxon>Metabacillus</taxon>
    </lineage>
</organism>
<sequence length="194" mass="22486">MKRNMLIIVGHPDTESFCTALSEAYMKGALSDINVNVERIEIGKLIFDPNLKFGYRKRVELEDDLMNAQQLISWAHHLVFVYPTWWGTMPAILKGFIDRIFLPGFAFKYRENSIQWDKLLKGKSAHLIVTMDTPSWYNKWIYRHAGHKVMKKNILEFCGISPIRVTEIGPVKDSSMKDRTKWLDQAKQLGALGR</sequence>
<dbReference type="OrthoDB" id="9798454at2"/>
<dbReference type="SUPFAM" id="SSF52218">
    <property type="entry name" value="Flavoproteins"/>
    <property type="match status" value="1"/>
</dbReference>
<dbReference type="InterPro" id="IPR003680">
    <property type="entry name" value="Flavodoxin_fold"/>
</dbReference>
<dbReference type="Gene3D" id="3.40.50.360">
    <property type="match status" value="1"/>
</dbReference>
<dbReference type="Pfam" id="PF02525">
    <property type="entry name" value="Flavodoxin_2"/>
    <property type="match status" value="1"/>
</dbReference>
<evidence type="ECO:0000313" key="5">
    <source>
        <dbReference type="Proteomes" id="UP000321363"/>
    </source>
</evidence>
<comment type="caution">
    <text evidence="4">The sequence shown here is derived from an EMBL/GenBank/DDBJ whole genome shotgun (WGS) entry which is preliminary data.</text>
</comment>
<protein>
    <submittedName>
        <fullName evidence="4">NAD(P)H-dependent oxidoreductase</fullName>
    </submittedName>
</protein>
<feature type="domain" description="Flavodoxin-like fold" evidence="3">
    <location>
        <begin position="4"/>
        <end position="185"/>
    </location>
</feature>
<dbReference type="GO" id="GO:0003955">
    <property type="term" value="F:NAD(P)H dehydrogenase (quinone) activity"/>
    <property type="evidence" value="ECO:0007669"/>
    <property type="project" value="TreeGrafter"/>
</dbReference>
<accession>A0A5C6V555</accession>
<evidence type="ECO:0000256" key="1">
    <source>
        <dbReference type="ARBA" id="ARBA00006252"/>
    </source>
</evidence>
<dbReference type="Proteomes" id="UP000321363">
    <property type="component" value="Unassembled WGS sequence"/>
</dbReference>
<keyword evidence="2" id="KW-0560">Oxidoreductase</keyword>
<proteinExistence type="inferred from homology"/>
<dbReference type="EMBL" id="VOQF01000031">
    <property type="protein sequence ID" value="TXC78725.1"/>
    <property type="molecule type" value="Genomic_DNA"/>
</dbReference>
<keyword evidence="5" id="KW-1185">Reference proteome</keyword>
<dbReference type="RefSeq" id="WP_146950859.1">
    <property type="nucleotide sequence ID" value="NZ_VOQF01000031.1"/>
</dbReference>
<comment type="similarity">
    <text evidence="1">Belongs to the NAD(P)H dehydrogenase (quinone) family.</text>
</comment>
<name>A0A5C6V555_9BACI</name>
<reference evidence="4 5" key="1">
    <citation type="journal article" date="2005" name="Int. J. Syst. Evol. Microbiol.">
        <title>Bacillus litoralis sp. nov., isolated from a tidal flat of the Yellow Sea in Korea.</title>
        <authorList>
            <person name="Yoon J.H."/>
            <person name="Oh T.K."/>
        </authorList>
    </citation>
    <scope>NUCLEOTIDE SEQUENCE [LARGE SCALE GENOMIC DNA]</scope>
    <source>
        <strain evidence="4 5">SW-211</strain>
    </source>
</reference>
<dbReference type="AlphaFoldDB" id="A0A5C6V555"/>
<dbReference type="GO" id="GO:0005829">
    <property type="term" value="C:cytosol"/>
    <property type="evidence" value="ECO:0007669"/>
    <property type="project" value="TreeGrafter"/>
</dbReference>
<gene>
    <name evidence="4" type="ORF">FS935_22505</name>
</gene>